<evidence type="ECO:0000256" key="1">
    <source>
        <dbReference type="ARBA" id="ARBA00001966"/>
    </source>
</evidence>
<dbReference type="GO" id="GO:0051537">
    <property type="term" value="F:2 iron, 2 sulfur cluster binding"/>
    <property type="evidence" value="ECO:0007669"/>
    <property type="project" value="UniProtKB-KW"/>
</dbReference>
<feature type="domain" description="4Fe-4S ferredoxin-type" evidence="16">
    <location>
        <begin position="205"/>
        <end position="234"/>
    </location>
</feature>
<keyword evidence="5" id="KW-0001">2Fe-2S</keyword>
<dbReference type="GO" id="GO:0042773">
    <property type="term" value="P:ATP synthesis coupled electron transport"/>
    <property type="evidence" value="ECO:0007669"/>
    <property type="project" value="InterPro"/>
</dbReference>
<dbReference type="PROSITE" id="PS00641">
    <property type="entry name" value="COMPLEX1_75K_1"/>
    <property type="match status" value="1"/>
</dbReference>
<comment type="cofactor">
    <cofactor evidence="14">
        <name>[2Fe-2S] cluster</name>
        <dbReference type="ChEBI" id="CHEBI:190135"/>
    </cofactor>
</comment>
<feature type="domain" description="4Fe-4S His(Cys)3-ligated-type" evidence="17">
    <location>
        <begin position="78"/>
        <end position="142"/>
    </location>
</feature>
<dbReference type="SUPFAM" id="SSF54292">
    <property type="entry name" value="2Fe-2S ferredoxin-like"/>
    <property type="match status" value="1"/>
</dbReference>
<organism evidence="18 19">
    <name type="scientific">candidate division WOR_3 bacterium SM23_60</name>
    <dbReference type="NCBI Taxonomy" id="1703780"/>
    <lineage>
        <taxon>Bacteria</taxon>
        <taxon>Bacteria division WOR-3</taxon>
    </lineage>
</organism>
<dbReference type="GO" id="GO:0051539">
    <property type="term" value="F:4 iron, 4 sulfur cluster binding"/>
    <property type="evidence" value="ECO:0007669"/>
    <property type="project" value="UniProtKB-KW"/>
</dbReference>
<dbReference type="FunFam" id="3.10.20.740:FF:000004">
    <property type="entry name" value="NADH-quinone oxidoreductase"/>
    <property type="match status" value="1"/>
</dbReference>
<dbReference type="InterPro" id="IPR000283">
    <property type="entry name" value="NADH_UbQ_OxRdtase_75kDa_su_CS"/>
</dbReference>
<evidence type="ECO:0000256" key="3">
    <source>
        <dbReference type="ARBA" id="ARBA00005404"/>
    </source>
</evidence>
<keyword evidence="13" id="KW-0472">Membrane</keyword>
<dbReference type="SUPFAM" id="SSF53706">
    <property type="entry name" value="Formate dehydrogenase/DMSO reductase, domains 1-3"/>
    <property type="match status" value="1"/>
</dbReference>
<evidence type="ECO:0000313" key="19">
    <source>
        <dbReference type="Proteomes" id="UP000051096"/>
    </source>
</evidence>
<keyword evidence="11" id="KW-0411">Iron-sulfur</keyword>
<accession>A0A0S8G7I5</accession>
<comment type="cofactor">
    <cofactor evidence="1">
        <name>[4Fe-4S] cluster</name>
        <dbReference type="ChEBI" id="CHEBI:49883"/>
    </cofactor>
</comment>
<evidence type="ECO:0000256" key="8">
    <source>
        <dbReference type="ARBA" id="ARBA00022967"/>
    </source>
</evidence>
<dbReference type="GO" id="GO:0008137">
    <property type="term" value="F:NADH dehydrogenase (ubiquinone) activity"/>
    <property type="evidence" value="ECO:0007669"/>
    <property type="project" value="InterPro"/>
</dbReference>
<dbReference type="Gene3D" id="3.30.70.20">
    <property type="match status" value="1"/>
</dbReference>
<evidence type="ECO:0000256" key="2">
    <source>
        <dbReference type="ARBA" id="ARBA00004370"/>
    </source>
</evidence>
<dbReference type="InterPro" id="IPR017896">
    <property type="entry name" value="4Fe4S_Fe-S-bd"/>
</dbReference>
<dbReference type="EMBL" id="LJUO01000156">
    <property type="protein sequence ID" value="KPK68697.1"/>
    <property type="molecule type" value="Genomic_DNA"/>
</dbReference>
<evidence type="ECO:0000256" key="10">
    <source>
        <dbReference type="ARBA" id="ARBA00023004"/>
    </source>
</evidence>
<name>A0A0S8G7I5_UNCW3</name>
<evidence type="ECO:0000256" key="5">
    <source>
        <dbReference type="ARBA" id="ARBA00022714"/>
    </source>
</evidence>
<evidence type="ECO:0000259" key="17">
    <source>
        <dbReference type="PROSITE" id="PS51839"/>
    </source>
</evidence>
<feature type="non-terminal residue" evidence="18">
    <location>
        <position position="335"/>
    </location>
</feature>
<comment type="similarity">
    <text evidence="3">Belongs to the complex I 75 kDa subunit family.</text>
</comment>
<keyword evidence="4" id="KW-0004">4Fe-4S</keyword>
<dbReference type="InterPro" id="IPR054351">
    <property type="entry name" value="NADH_UbQ_OxRdtase_ferredoxin"/>
</dbReference>
<feature type="domain" description="2Fe-2S ferredoxin-type" evidence="15">
    <location>
        <begin position="1"/>
        <end position="78"/>
    </location>
</feature>
<dbReference type="PROSITE" id="PS00198">
    <property type="entry name" value="4FE4S_FER_1"/>
    <property type="match status" value="1"/>
</dbReference>
<comment type="caution">
    <text evidence="18">The sequence shown here is derived from an EMBL/GenBank/DDBJ whole genome shotgun (WGS) entry which is preliminary data.</text>
</comment>
<dbReference type="SMART" id="SM00929">
    <property type="entry name" value="NADH-G_4Fe-4S_3"/>
    <property type="match status" value="1"/>
</dbReference>
<proteinExistence type="inferred from homology"/>
<keyword evidence="10" id="KW-0408">Iron</keyword>
<dbReference type="Pfam" id="PF10588">
    <property type="entry name" value="NADH-G_4Fe-4S_3"/>
    <property type="match status" value="2"/>
</dbReference>
<keyword evidence="9" id="KW-0560">Oxidoreductase</keyword>
<comment type="subcellular location">
    <subcellularLocation>
        <location evidence="2">Membrane</location>
    </subcellularLocation>
</comment>
<dbReference type="InterPro" id="IPR036010">
    <property type="entry name" value="2Fe-2S_ferredoxin-like_sf"/>
</dbReference>
<dbReference type="PROSITE" id="PS51839">
    <property type="entry name" value="4FE4S_HC3"/>
    <property type="match status" value="1"/>
</dbReference>
<evidence type="ECO:0000256" key="7">
    <source>
        <dbReference type="ARBA" id="ARBA00022737"/>
    </source>
</evidence>
<dbReference type="GO" id="GO:0016020">
    <property type="term" value="C:membrane"/>
    <property type="evidence" value="ECO:0007669"/>
    <property type="project" value="UniProtKB-SubCell"/>
</dbReference>
<feature type="domain" description="4Fe-4S ferredoxin-type" evidence="16">
    <location>
        <begin position="162"/>
        <end position="193"/>
    </location>
</feature>
<evidence type="ECO:0000259" key="16">
    <source>
        <dbReference type="PROSITE" id="PS51379"/>
    </source>
</evidence>
<evidence type="ECO:0000256" key="13">
    <source>
        <dbReference type="ARBA" id="ARBA00023136"/>
    </source>
</evidence>
<dbReference type="PANTHER" id="PTHR43105">
    <property type="entry name" value="RESPIRATORY NITRATE REDUCTASE"/>
    <property type="match status" value="1"/>
</dbReference>
<dbReference type="SMART" id="SM00926">
    <property type="entry name" value="Molybdop_Fe4S4"/>
    <property type="match status" value="1"/>
</dbReference>
<reference evidence="18 19" key="1">
    <citation type="journal article" date="2015" name="Microbiome">
        <title>Genomic resolution of linkages in carbon, nitrogen, and sulfur cycling among widespread estuary sediment bacteria.</title>
        <authorList>
            <person name="Baker B.J."/>
            <person name="Lazar C.S."/>
            <person name="Teske A.P."/>
            <person name="Dick G.J."/>
        </authorList>
    </citation>
    <scope>NUCLEOTIDE SEQUENCE [LARGE SCALE GENOMIC DNA]</scope>
    <source>
        <strain evidence="18">SM23_60</strain>
    </source>
</reference>
<dbReference type="InterPro" id="IPR019574">
    <property type="entry name" value="NADH_UbQ_OxRdtase_Gsu_4Fe4S-bd"/>
</dbReference>
<protein>
    <recommendedName>
        <fullName evidence="20">NADH dehydrogenase</fullName>
    </recommendedName>
</protein>
<dbReference type="Proteomes" id="UP000051096">
    <property type="component" value="Unassembled WGS sequence"/>
</dbReference>
<dbReference type="FunFam" id="3.30.70.20:FF:000035">
    <property type="entry name" value="Iron hydrogenase 1"/>
    <property type="match status" value="1"/>
</dbReference>
<dbReference type="InterPro" id="IPR006963">
    <property type="entry name" value="Mopterin_OxRdtase_4Fe-4S_dom"/>
</dbReference>
<evidence type="ECO:0000256" key="6">
    <source>
        <dbReference type="ARBA" id="ARBA00022723"/>
    </source>
</evidence>
<keyword evidence="7" id="KW-0677">Repeat</keyword>
<keyword evidence="6" id="KW-0479">Metal-binding</keyword>
<evidence type="ECO:0008006" key="20">
    <source>
        <dbReference type="Google" id="ProtNLM"/>
    </source>
</evidence>
<dbReference type="Gene3D" id="3.10.20.740">
    <property type="match status" value="1"/>
</dbReference>
<evidence type="ECO:0000256" key="9">
    <source>
        <dbReference type="ARBA" id="ARBA00023002"/>
    </source>
</evidence>
<dbReference type="SUPFAM" id="SSF54862">
    <property type="entry name" value="4Fe-4S ferredoxins"/>
    <property type="match status" value="1"/>
</dbReference>
<dbReference type="GO" id="GO:0003954">
    <property type="term" value="F:NADH dehydrogenase activity"/>
    <property type="evidence" value="ECO:0007669"/>
    <property type="project" value="TreeGrafter"/>
</dbReference>
<sequence>MIRLTIDNKRVTAKRGETVLELALRKGIYIPTLCYHKDLTTYGGCRLCIVEVKGWPNPVTACTLPVKDGMVIKTDTPRLKKLRTFSLQLILSEHPHACLICDREEECAQYQECIQKSSITFGCKFCSSNGDCELQDLIDRLGIKEIPYAFSYRQLDVEKSDPFFERDYNLCILCGRCVRACQERRDAHILDFIHRGPQTLVGTAFGLSHLEVGCQFCGACVDVCPTGALRERYSMWAGLPERSVRSTCGLCSIGCSLKINVGKKGIINSVPDRDELCVRGRFGIAPIVHHPKRITTPLLRKGKRVVQVGWQEALEYACAQLNEHRGKTGIMFSPQ</sequence>
<evidence type="ECO:0000256" key="14">
    <source>
        <dbReference type="ARBA" id="ARBA00034078"/>
    </source>
</evidence>
<dbReference type="CDD" id="cd00207">
    <property type="entry name" value="fer2"/>
    <property type="match status" value="1"/>
</dbReference>
<dbReference type="Pfam" id="PF22117">
    <property type="entry name" value="Fer4_Nqo3"/>
    <property type="match status" value="1"/>
</dbReference>
<dbReference type="PROSITE" id="PS51085">
    <property type="entry name" value="2FE2S_FER_2"/>
    <property type="match status" value="1"/>
</dbReference>
<evidence type="ECO:0000256" key="11">
    <source>
        <dbReference type="ARBA" id="ARBA00023014"/>
    </source>
</evidence>
<dbReference type="InterPro" id="IPR017900">
    <property type="entry name" value="4Fe4S_Fe_S_CS"/>
</dbReference>
<evidence type="ECO:0000256" key="4">
    <source>
        <dbReference type="ARBA" id="ARBA00022485"/>
    </source>
</evidence>
<dbReference type="Pfam" id="PF13510">
    <property type="entry name" value="Fer2_4"/>
    <property type="match status" value="1"/>
</dbReference>
<dbReference type="PANTHER" id="PTHR43105:SF14">
    <property type="entry name" value="FORMATE DEHYDROGENASE H"/>
    <property type="match status" value="1"/>
</dbReference>
<evidence type="ECO:0000259" key="15">
    <source>
        <dbReference type="PROSITE" id="PS51085"/>
    </source>
</evidence>
<gene>
    <name evidence="18" type="ORF">AMJ87_11530</name>
</gene>
<keyword evidence="8" id="KW-1278">Translocase</keyword>
<dbReference type="PROSITE" id="PS51379">
    <property type="entry name" value="4FE4S_FER_2"/>
    <property type="match status" value="2"/>
</dbReference>
<evidence type="ECO:0000313" key="18">
    <source>
        <dbReference type="EMBL" id="KPK68697.1"/>
    </source>
</evidence>
<dbReference type="GO" id="GO:0046872">
    <property type="term" value="F:metal ion binding"/>
    <property type="evidence" value="ECO:0007669"/>
    <property type="project" value="UniProtKB-KW"/>
</dbReference>
<evidence type="ECO:0000256" key="12">
    <source>
        <dbReference type="ARBA" id="ARBA00023027"/>
    </source>
</evidence>
<dbReference type="InterPro" id="IPR001041">
    <property type="entry name" value="2Fe-2S_ferredoxin-type"/>
</dbReference>
<dbReference type="AlphaFoldDB" id="A0A0S8G7I5"/>
<dbReference type="Gene3D" id="3.30.200.210">
    <property type="match status" value="1"/>
</dbReference>
<keyword evidence="12" id="KW-0520">NAD</keyword>
<dbReference type="InterPro" id="IPR050123">
    <property type="entry name" value="Prok_molybdopt-oxidoreductase"/>
</dbReference>